<evidence type="ECO:0000256" key="1">
    <source>
        <dbReference type="SAM" id="MobiDB-lite"/>
    </source>
</evidence>
<feature type="compositionally biased region" description="Gly residues" evidence="1">
    <location>
        <begin position="401"/>
        <end position="411"/>
    </location>
</feature>
<feature type="compositionally biased region" description="Gly residues" evidence="1">
    <location>
        <begin position="430"/>
        <end position="440"/>
    </location>
</feature>
<dbReference type="EMBL" id="QGDL01000004">
    <property type="protein sequence ID" value="PWJ30230.1"/>
    <property type="molecule type" value="Genomic_DNA"/>
</dbReference>
<protein>
    <submittedName>
        <fullName evidence="2">Uncharacterized protein</fullName>
    </submittedName>
</protein>
<evidence type="ECO:0000313" key="3">
    <source>
        <dbReference type="Proteomes" id="UP000245845"/>
    </source>
</evidence>
<feature type="compositionally biased region" description="Low complexity" evidence="1">
    <location>
        <begin position="1030"/>
        <end position="1039"/>
    </location>
</feature>
<feature type="region of interest" description="Disordered" evidence="1">
    <location>
        <begin position="171"/>
        <end position="192"/>
    </location>
</feature>
<dbReference type="Proteomes" id="UP000245845">
    <property type="component" value="Unassembled WGS sequence"/>
</dbReference>
<proteinExistence type="predicted"/>
<organism evidence="2 3">
    <name type="scientific">Faecalicatena orotica</name>
    <dbReference type="NCBI Taxonomy" id="1544"/>
    <lineage>
        <taxon>Bacteria</taxon>
        <taxon>Bacillati</taxon>
        <taxon>Bacillota</taxon>
        <taxon>Clostridia</taxon>
        <taxon>Lachnospirales</taxon>
        <taxon>Lachnospiraceae</taxon>
        <taxon>Faecalicatena</taxon>
    </lineage>
</organism>
<sequence>MGMKRGVAGKVLSGLIAAVVMLTGLPWTQQTVQAAGETEISGLDWEHELDSGTYRLKYESSIFDYGDIRLNLHYKKITIKEGAAVTLHVSNNIGGDDAQEGKDSQPGIQVQKGATLNLYIEANVTIWGGNGWCFRPGSAGIEVQQGAALNIYGGGTLNAIGGNAGDGGTNVTYKPELKGSSDNDQKNGGAGGGGAGAGIGGSGGLGGKAMSYYTWDHYFEAAKKYHELDLNYSAIPMYLKNHYSSDIQDAVDGNAGGNCGTVNIDSSGVTVRASGGQGGTAGNIDTTAGEYKKGDASSGTGVSFGLFYVLEGDLYGGTGQRGTGGGGYPAAGIGGGGGGAGAGGYGGYGGYYAHTKRPETIGDYALGGGGGGGGGQGYVNGRPGIGGVGESFLRDDRPGKAGSGTSGGEGADGTKHDKHGRYDGMDGHDGGNGGAAGNGGKVILTSGRLQADGVSTDIGEGNGAASGSSGTLTIDEAGFLSAGSIRCAVSNPEGQKVYSSQLPLTGVSKVSIGGTDISIGEGWLSYWPMDTPYTVQYTDSNDFSYECKASYKSALNRIALTEAKRINPCTLTLQYSTLATGYTVKNEKGETLTDLYENVPGFQIKRGTKIQVELTYADTGYSTSGWRDGTEGAVWSGTMDGDKSLTAYTKSDTALASYTVSLDQADFQKAEFTFTIDYDSITEDSRSLMLTPVTSDEGMITLYNDADENYTMNIKIPVTEVNVRTDTDNRESDKTKGSYTKVITGEVQNPQSVRAGSYSGAVSFYASYGTATQVLDLSGGSITVSGDGYTQGDTTETFHGNYRITQSGNQTANTLTIGGSSSSSPRDFSIKLEGLNTSGDVQVAGTENIALTVDGSKLGTMHFDNAKNTALTVAGETSLTRTNAEGMLKKGDDVKGPNLYPYSYWVKMGAITTESVSGFYIWTDSNTGEEKYCYESSHTHVKLASIEVGVENYLGASYDVEGGVFTASHSQIILNLPESADSLTLESRIQDSERLQAEGVVLTSSTFTIEGKGTLKANGGQYGKEDITDGSESTSSGTDYEFCSRTEEYYTDANESDVLRHMLEYEYITLPGNAISAHEKGIVVKDPDNRKVAFPALSLDANSSFIVNGGAVELNQSSYLTGADECVNPIAGTVTVKSVPEMVVESPSAPLVIWLPINAKSKPVSLAETGGTVTLNGGNLELTLNGAATTDVAATIEKNGGTINGQ</sequence>
<feature type="compositionally biased region" description="Basic and acidic residues" evidence="1">
    <location>
        <begin position="175"/>
        <end position="185"/>
    </location>
</feature>
<reference evidence="2 3" key="1">
    <citation type="submission" date="2018-05" db="EMBL/GenBank/DDBJ databases">
        <title>The Hungate 1000. A catalogue of reference genomes from the rumen microbiome.</title>
        <authorList>
            <person name="Kelly W."/>
        </authorList>
    </citation>
    <scope>NUCLEOTIDE SEQUENCE [LARGE SCALE GENOMIC DNA]</scope>
    <source>
        <strain evidence="2 3">NLAE-zl-C242</strain>
    </source>
</reference>
<name>A0A2Y9BEG6_9FIRM</name>
<feature type="region of interest" description="Disordered" evidence="1">
    <location>
        <begin position="1020"/>
        <end position="1039"/>
    </location>
</feature>
<feature type="region of interest" description="Disordered" evidence="1">
    <location>
        <begin position="384"/>
        <end position="441"/>
    </location>
</feature>
<keyword evidence="3" id="KW-1185">Reference proteome</keyword>
<comment type="caution">
    <text evidence="2">The sequence shown here is derived from an EMBL/GenBank/DDBJ whole genome shotgun (WGS) entry which is preliminary data.</text>
</comment>
<feature type="compositionally biased region" description="Basic and acidic residues" evidence="1">
    <location>
        <begin position="412"/>
        <end position="429"/>
    </location>
</feature>
<gene>
    <name evidence="2" type="ORF">A8806_10497</name>
</gene>
<dbReference type="AlphaFoldDB" id="A0A2Y9BEG6"/>
<evidence type="ECO:0000313" key="2">
    <source>
        <dbReference type="EMBL" id="PWJ30230.1"/>
    </source>
</evidence>
<dbReference type="RefSeq" id="WP_109730668.1">
    <property type="nucleotide sequence ID" value="NZ_BAAACK010000019.1"/>
</dbReference>
<accession>A0A2Y9BEG6</accession>